<name>J9DG76_9PROT</name>
<dbReference type="InterPro" id="IPR030678">
    <property type="entry name" value="Peptide/Ni-bd"/>
</dbReference>
<evidence type="ECO:0000259" key="5">
    <source>
        <dbReference type="Pfam" id="PF00496"/>
    </source>
</evidence>
<organism evidence="6 7">
    <name type="scientific">alpha proteobacterium IMCC14465</name>
    <dbReference type="NCBI Taxonomy" id="1220535"/>
    <lineage>
        <taxon>Bacteria</taxon>
        <taxon>Pseudomonadati</taxon>
        <taxon>Pseudomonadota</taxon>
        <taxon>Alphaproteobacteria</taxon>
        <taxon>PS1 clade</taxon>
    </lineage>
</organism>
<dbReference type="PIRSF" id="PIRSF002741">
    <property type="entry name" value="MppA"/>
    <property type="match status" value="1"/>
</dbReference>
<proteinExistence type="inferred from homology"/>
<evidence type="ECO:0000256" key="1">
    <source>
        <dbReference type="ARBA" id="ARBA00004418"/>
    </source>
</evidence>
<evidence type="ECO:0000313" key="7">
    <source>
        <dbReference type="Proteomes" id="UP000004836"/>
    </source>
</evidence>
<dbReference type="EMBL" id="ALYF01000003">
    <property type="protein sequence ID" value="EJW20896.1"/>
    <property type="molecule type" value="Genomic_DNA"/>
</dbReference>
<accession>J9DG76</accession>
<dbReference type="GO" id="GO:0042884">
    <property type="term" value="P:microcin transport"/>
    <property type="evidence" value="ECO:0007669"/>
    <property type="project" value="TreeGrafter"/>
</dbReference>
<dbReference type="InterPro" id="IPR000914">
    <property type="entry name" value="SBP_5_dom"/>
</dbReference>
<feature type="signal peptide" evidence="4">
    <location>
        <begin position="1"/>
        <end position="28"/>
    </location>
</feature>
<dbReference type="STRING" id="1220535.IMCC14465_06920"/>
<dbReference type="CDD" id="cd08497">
    <property type="entry name" value="MbnE-like"/>
    <property type="match status" value="1"/>
</dbReference>
<feature type="chain" id="PRO_5003822071" description="Solute-binding protein family 5 domain-containing protein" evidence="4">
    <location>
        <begin position="29"/>
        <end position="608"/>
    </location>
</feature>
<dbReference type="Gene3D" id="3.10.105.10">
    <property type="entry name" value="Dipeptide-binding Protein, Domain 3"/>
    <property type="match status" value="1"/>
</dbReference>
<dbReference type="PANTHER" id="PTHR30290:SF64">
    <property type="entry name" value="ABC TRANSPORTER PERIPLASMIC BINDING PROTEIN"/>
    <property type="match status" value="1"/>
</dbReference>
<keyword evidence="3 4" id="KW-0732">Signal</keyword>
<dbReference type="AlphaFoldDB" id="J9DG76"/>
<dbReference type="PANTHER" id="PTHR30290">
    <property type="entry name" value="PERIPLASMIC BINDING COMPONENT OF ABC TRANSPORTER"/>
    <property type="match status" value="1"/>
</dbReference>
<evidence type="ECO:0000256" key="4">
    <source>
        <dbReference type="SAM" id="SignalP"/>
    </source>
</evidence>
<sequence>MFTYPKKIVFALSLLALILPTGISPVFADGSRHALSLFGEPKYKQGFAHFDYVNPNAPKGGEVREAAYGSFDSFNPYILKGTPAQGLGLIYDTLTASSLDEPGTQYALLAKTMSHPDDFASVTFTLDERARFHDGVSVKATDVVWSFETLTANHPFYRAYYADVDRVEALSENVVKFTFRKSGNRELPQIVGQLVVLPKHYWTNSAAEGTRDIQKTTLEPPLGSGPYIIDTFETGRYITYRRNPDYWAKDLNVAIGKYNFARIRYDYFSDFTVAFEAFKAGDLQFREENNSKNWATGYDVPAVKDGRMTLEMPANGSVQGMQGFIFNTRKTKFQDLKLRQAFNHAYDFEWANNTLFYGQYVRTGSYFDNSELAATGLPSTEELALLTPLKDQLPASVFTDVYQNPENPDPNALRQNLRKAKKLLEEAGWRVTNGKLQKDGQIMEVEFLLVQPAFERIVAPFIQNLEKLGVTATIRTIDPTQYQNRVMDYDFDIIVHSFGQSLSPGNEQRNYWGAENADRPGGRNLIGIKNPAIDKLVEHIIFAPNRAAQVTATRALDRVLLAHHFVVPHWHIPTHRLAYWHNLSRPEDLPLYSHGFPNIWWANEDKPQ</sequence>
<reference evidence="6 7" key="1">
    <citation type="journal article" date="2012" name="J. Bacteriol.">
        <title>Genome Sequence of Strain IMCC14465, Isolated from the East Sea, Belonging to the PS1 Clade of Alphaproteobacteria.</title>
        <authorList>
            <person name="Yang S.J."/>
            <person name="Kang I."/>
            <person name="Cho J.C."/>
        </authorList>
    </citation>
    <scope>NUCLEOTIDE SEQUENCE [LARGE SCALE GENOMIC DNA]</scope>
    <source>
        <strain evidence="6 7">IMCC14465</strain>
    </source>
</reference>
<dbReference type="eggNOG" id="COG4166">
    <property type="taxonomic scope" value="Bacteria"/>
</dbReference>
<dbReference type="InterPro" id="IPR039424">
    <property type="entry name" value="SBP_5"/>
</dbReference>
<evidence type="ECO:0000256" key="2">
    <source>
        <dbReference type="ARBA" id="ARBA00005695"/>
    </source>
</evidence>
<comment type="similarity">
    <text evidence="2">Belongs to the bacterial solute-binding protein 5 family.</text>
</comment>
<feature type="domain" description="Solute-binding protein family 5" evidence="5">
    <location>
        <begin position="107"/>
        <end position="514"/>
    </location>
</feature>
<protein>
    <recommendedName>
        <fullName evidence="5">Solute-binding protein family 5 domain-containing protein</fullName>
    </recommendedName>
</protein>
<keyword evidence="7" id="KW-1185">Reference proteome</keyword>
<dbReference type="Proteomes" id="UP000004836">
    <property type="component" value="Unassembled WGS sequence"/>
</dbReference>
<comment type="subcellular location">
    <subcellularLocation>
        <location evidence="1">Periplasm</location>
    </subcellularLocation>
</comment>
<gene>
    <name evidence="6" type="ORF">IMCC14465_06920</name>
</gene>
<dbReference type="Gene3D" id="3.40.190.10">
    <property type="entry name" value="Periplasmic binding protein-like II"/>
    <property type="match status" value="1"/>
</dbReference>
<evidence type="ECO:0000256" key="3">
    <source>
        <dbReference type="ARBA" id="ARBA00022729"/>
    </source>
</evidence>
<dbReference type="GO" id="GO:0030288">
    <property type="term" value="C:outer membrane-bounded periplasmic space"/>
    <property type="evidence" value="ECO:0007669"/>
    <property type="project" value="TreeGrafter"/>
</dbReference>
<dbReference type="GO" id="GO:0015833">
    <property type="term" value="P:peptide transport"/>
    <property type="evidence" value="ECO:0007669"/>
    <property type="project" value="TreeGrafter"/>
</dbReference>
<dbReference type="GO" id="GO:1904680">
    <property type="term" value="F:peptide transmembrane transporter activity"/>
    <property type="evidence" value="ECO:0007669"/>
    <property type="project" value="TreeGrafter"/>
</dbReference>
<dbReference type="GO" id="GO:0043190">
    <property type="term" value="C:ATP-binding cassette (ABC) transporter complex"/>
    <property type="evidence" value="ECO:0007669"/>
    <property type="project" value="InterPro"/>
</dbReference>
<evidence type="ECO:0000313" key="6">
    <source>
        <dbReference type="EMBL" id="EJW20896.1"/>
    </source>
</evidence>
<dbReference type="SUPFAM" id="SSF53850">
    <property type="entry name" value="Periplasmic binding protein-like II"/>
    <property type="match status" value="1"/>
</dbReference>
<comment type="caution">
    <text evidence="6">The sequence shown here is derived from an EMBL/GenBank/DDBJ whole genome shotgun (WGS) entry which is preliminary data.</text>
</comment>
<dbReference type="Pfam" id="PF00496">
    <property type="entry name" value="SBP_bac_5"/>
    <property type="match status" value="1"/>
</dbReference>